<reference evidence="1" key="1">
    <citation type="journal article" date="2015" name="Nature">
        <title>Complex archaea that bridge the gap between prokaryotes and eukaryotes.</title>
        <authorList>
            <person name="Spang A."/>
            <person name="Saw J.H."/>
            <person name="Jorgensen S.L."/>
            <person name="Zaremba-Niedzwiedzka K."/>
            <person name="Martijn J."/>
            <person name="Lind A.E."/>
            <person name="van Eijk R."/>
            <person name="Schleper C."/>
            <person name="Guy L."/>
            <person name="Ettema T.J."/>
        </authorList>
    </citation>
    <scope>NUCLEOTIDE SEQUENCE</scope>
</reference>
<organism evidence="1">
    <name type="scientific">marine sediment metagenome</name>
    <dbReference type="NCBI Taxonomy" id="412755"/>
    <lineage>
        <taxon>unclassified sequences</taxon>
        <taxon>metagenomes</taxon>
        <taxon>ecological metagenomes</taxon>
    </lineage>
</organism>
<name>A0A0F9HCU3_9ZZZZ</name>
<gene>
    <name evidence="1" type="ORF">LCGC14_1799350</name>
</gene>
<dbReference type="AlphaFoldDB" id="A0A0F9HCU3"/>
<comment type="caution">
    <text evidence="1">The sequence shown here is derived from an EMBL/GenBank/DDBJ whole genome shotgun (WGS) entry which is preliminary data.</text>
</comment>
<sequence>MFGRHAASGLSCPSFYCDTCGKRIKDVGMAGVSWDWLKPKGVKTSGYKKRDYPNLKVWHKGKCDPKQPLWEELWLFIIQICYNSNILKKTKNGFTIKVPAHIRE</sequence>
<dbReference type="EMBL" id="LAZR01017313">
    <property type="protein sequence ID" value="KKM00947.1"/>
    <property type="molecule type" value="Genomic_DNA"/>
</dbReference>
<evidence type="ECO:0000313" key="1">
    <source>
        <dbReference type="EMBL" id="KKM00947.1"/>
    </source>
</evidence>
<accession>A0A0F9HCU3</accession>
<protein>
    <submittedName>
        <fullName evidence="1">Uncharacterized protein</fullName>
    </submittedName>
</protein>
<proteinExistence type="predicted"/>